<keyword evidence="2" id="KW-0813">Transport</keyword>
<dbReference type="PROSITE" id="PS50893">
    <property type="entry name" value="ABC_TRANSPORTER_2"/>
    <property type="match status" value="1"/>
</dbReference>
<dbReference type="Gene3D" id="3.40.50.300">
    <property type="entry name" value="P-loop containing nucleotide triphosphate hydrolases"/>
    <property type="match status" value="1"/>
</dbReference>
<dbReference type="GO" id="GO:0016887">
    <property type="term" value="F:ATP hydrolysis activity"/>
    <property type="evidence" value="ECO:0007669"/>
    <property type="project" value="InterPro"/>
</dbReference>
<dbReference type="Gene3D" id="1.20.1560.10">
    <property type="entry name" value="ABC transporter type 1, transmembrane domain"/>
    <property type="match status" value="1"/>
</dbReference>
<evidence type="ECO:0000256" key="5">
    <source>
        <dbReference type="ARBA" id="ARBA00022840"/>
    </source>
</evidence>
<dbReference type="PROSITE" id="PS50929">
    <property type="entry name" value="ABC_TM1F"/>
    <property type="match status" value="1"/>
</dbReference>
<evidence type="ECO:0000313" key="13">
    <source>
        <dbReference type="Proteomes" id="UP000293637"/>
    </source>
</evidence>
<feature type="transmembrane region" description="Helical" evidence="9">
    <location>
        <begin position="22"/>
        <end position="48"/>
    </location>
</feature>
<dbReference type="EMBL" id="SCHB01000002">
    <property type="protein sequence ID" value="TBW72990.1"/>
    <property type="molecule type" value="Genomic_DNA"/>
</dbReference>
<dbReference type="GO" id="GO:0005886">
    <property type="term" value="C:plasma membrane"/>
    <property type="evidence" value="ECO:0007669"/>
    <property type="project" value="UniProtKB-SubCell"/>
</dbReference>
<dbReference type="Pfam" id="PF00005">
    <property type="entry name" value="ABC_tran"/>
    <property type="match status" value="1"/>
</dbReference>
<accession>A0A4Q9WF46</accession>
<evidence type="ECO:0000256" key="2">
    <source>
        <dbReference type="ARBA" id="ARBA00022448"/>
    </source>
</evidence>
<feature type="domain" description="ABC transmembrane type-1" evidence="11">
    <location>
        <begin position="23"/>
        <end position="306"/>
    </location>
</feature>
<dbReference type="InterPro" id="IPR003593">
    <property type="entry name" value="AAA+_ATPase"/>
</dbReference>
<reference evidence="12 13" key="1">
    <citation type="journal article" date="2019" name="Sci. Transl. Med.">
        <title>Quorum sensing between bacterial species on the skin protects against epidermal injury in atopic dermatitis.</title>
        <authorList>
            <person name="Williams M.R."/>
        </authorList>
    </citation>
    <scope>NUCLEOTIDE SEQUENCE [LARGE SCALE GENOMIC DNA]</scope>
    <source>
        <strain evidence="12 13">E7</strain>
    </source>
</reference>
<proteinExistence type="predicted"/>
<keyword evidence="6 9" id="KW-1133">Transmembrane helix</keyword>
<feature type="domain" description="ABC transporter" evidence="10">
    <location>
        <begin position="337"/>
        <end position="573"/>
    </location>
</feature>
<dbReference type="GeneID" id="58090200"/>
<name>A0A4Q9WF46_STALU</name>
<evidence type="ECO:0000256" key="1">
    <source>
        <dbReference type="ARBA" id="ARBA00004651"/>
    </source>
</evidence>
<organism evidence="12 13">
    <name type="scientific">Staphylococcus lugdunensis</name>
    <dbReference type="NCBI Taxonomy" id="28035"/>
    <lineage>
        <taxon>Bacteria</taxon>
        <taxon>Bacillati</taxon>
        <taxon>Bacillota</taxon>
        <taxon>Bacilli</taxon>
        <taxon>Bacillales</taxon>
        <taxon>Staphylococcaceae</taxon>
        <taxon>Staphylococcus</taxon>
    </lineage>
</organism>
<keyword evidence="4" id="KW-0547">Nucleotide-binding</keyword>
<evidence type="ECO:0000313" key="12">
    <source>
        <dbReference type="EMBL" id="TBW72990.1"/>
    </source>
</evidence>
<dbReference type="InterPro" id="IPR003439">
    <property type="entry name" value="ABC_transporter-like_ATP-bd"/>
</dbReference>
<feature type="transmembrane region" description="Helical" evidence="9">
    <location>
        <begin position="250"/>
        <end position="272"/>
    </location>
</feature>
<dbReference type="InterPro" id="IPR017871">
    <property type="entry name" value="ABC_transporter-like_CS"/>
</dbReference>
<dbReference type="FunFam" id="3.40.50.300:FF:000287">
    <property type="entry name" value="Multidrug ABC transporter ATP-binding protein"/>
    <property type="match status" value="1"/>
</dbReference>
<evidence type="ECO:0000256" key="7">
    <source>
        <dbReference type="ARBA" id="ARBA00023136"/>
    </source>
</evidence>
<comment type="subcellular location">
    <subcellularLocation>
        <location evidence="1">Cell membrane</location>
        <topology evidence="1">Multi-pass membrane protein</topology>
    </subcellularLocation>
</comment>
<dbReference type="SUPFAM" id="SSF52540">
    <property type="entry name" value="P-loop containing nucleoside triphosphate hydrolases"/>
    <property type="match status" value="1"/>
</dbReference>
<evidence type="ECO:0000256" key="3">
    <source>
        <dbReference type="ARBA" id="ARBA00022692"/>
    </source>
</evidence>
<dbReference type="Pfam" id="PF00664">
    <property type="entry name" value="ABC_membrane"/>
    <property type="match status" value="1"/>
</dbReference>
<dbReference type="InterPro" id="IPR011527">
    <property type="entry name" value="ABC1_TM_dom"/>
</dbReference>
<evidence type="ECO:0000259" key="10">
    <source>
        <dbReference type="PROSITE" id="PS50893"/>
    </source>
</evidence>
<dbReference type="PROSITE" id="PS00211">
    <property type="entry name" value="ABC_TRANSPORTER_1"/>
    <property type="match status" value="1"/>
</dbReference>
<dbReference type="PANTHER" id="PTHR43394:SF1">
    <property type="entry name" value="ATP-BINDING CASSETTE SUB-FAMILY B MEMBER 10, MITOCHONDRIAL"/>
    <property type="match status" value="1"/>
</dbReference>
<evidence type="ECO:0000259" key="11">
    <source>
        <dbReference type="PROSITE" id="PS50929"/>
    </source>
</evidence>
<dbReference type="InterPro" id="IPR036640">
    <property type="entry name" value="ABC1_TM_sf"/>
</dbReference>
<dbReference type="CDD" id="cd07346">
    <property type="entry name" value="ABC_6TM_exporters"/>
    <property type="match status" value="1"/>
</dbReference>
<keyword evidence="7 9" id="KW-0472">Membrane</keyword>
<keyword evidence="3 9" id="KW-0812">Transmembrane</keyword>
<dbReference type="SUPFAM" id="SSF90123">
    <property type="entry name" value="ABC transporter transmembrane region"/>
    <property type="match status" value="1"/>
</dbReference>
<sequence length="584" mass="65425">MTNRSHWFTSLLNFGKDSKGKIVLSVLLSILSVFSGLVPYWAVYRIILYVIAGHKETHNVLFYIGIALLAYVLQVIFFGCSTMLSHVTAYDILSTIRKRLAQKLMRLPLGVVEAKKIGELKSIMVDKVETIELPLAHIIPEVIGNLLLSLAIFVCMIVIDWRMACAMLITIPISFFAFKKLMSGFNDTYAAQMASNNYMNSSIVEYIEGIEVIKTFNQSQKSYQKYKDAVNDYKTHTLNWFKQTWGYMNLGASILPSTFLGVLPMGMYLVAIHQLDQASFFLCLVLSLGVVAPIKNFTNYVNQLKSIQYAISEVQTILDLEELSQPEQFQQPKNTNITFNDVGFSYTGESEDLVFDHLNFTIPSQTFTAIVGPSGTGKSTIAKLLLRFWDVTRGDILIGDANIKNISSKQLNDLVGFVGQDNFLLNLTFKENIKLGRPEASDQDVIAAAKQAQCHDFIQQLPQGYDTYVGAVGDKLSGGEKQRVTIARMILKDAPIIVLDEATAYVDPDNEQKIQSALNALTHNKTLIVIAHRLSTIKQADQIIVLDQHRIAEQGTHEALLKNQGTYHKMWTIHRGVKDWGVTS</sequence>
<evidence type="ECO:0000256" key="9">
    <source>
        <dbReference type="SAM" id="Phobius"/>
    </source>
</evidence>
<dbReference type="InterPro" id="IPR039421">
    <property type="entry name" value="Type_1_exporter"/>
</dbReference>
<evidence type="ECO:0000256" key="6">
    <source>
        <dbReference type="ARBA" id="ARBA00022989"/>
    </source>
</evidence>
<evidence type="ECO:0000256" key="4">
    <source>
        <dbReference type="ARBA" id="ARBA00022741"/>
    </source>
</evidence>
<dbReference type="RefSeq" id="WP_002491931.1">
    <property type="nucleotide sequence ID" value="NZ_AP021848.1"/>
</dbReference>
<gene>
    <name evidence="12" type="ORF">EQ812_03865</name>
</gene>
<dbReference type="GO" id="GO:0015421">
    <property type="term" value="F:ABC-type oligopeptide transporter activity"/>
    <property type="evidence" value="ECO:0007669"/>
    <property type="project" value="TreeGrafter"/>
</dbReference>
<protein>
    <submittedName>
        <fullName evidence="12">ABC transporter ATP-binding protein</fullName>
    </submittedName>
</protein>
<comment type="caution">
    <text evidence="12">The sequence shown here is derived from an EMBL/GenBank/DDBJ whole genome shotgun (WGS) entry which is preliminary data.</text>
</comment>
<dbReference type="SMART" id="SM00382">
    <property type="entry name" value="AAA"/>
    <property type="match status" value="1"/>
</dbReference>
<keyword evidence="5 12" id="KW-0067">ATP-binding</keyword>
<dbReference type="InterPro" id="IPR027417">
    <property type="entry name" value="P-loop_NTPase"/>
</dbReference>
<dbReference type="Proteomes" id="UP000293637">
    <property type="component" value="Unassembled WGS sequence"/>
</dbReference>
<comment type="function">
    <text evidence="8">May be involved in multidrug export. Transmembrane domains (TMD) form a pore in the cell membrane and the ATP-binding domain (NBD) is responsible for energy generation.</text>
</comment>
<dbReference type="GO" id="GO:0005524">
    <property type="term" value="F:ATP binding"/>
    <property type="evidence" value="ECO:0007669"/>
    <property type="project" value="UniProtKB-KW"/>
</dbReference>
<dbReference type="PANTHER" id="PTHR43394">
    <property type="entry name" value="ATP-DEPENDENT PERMEASE MDL1, MITOCHONDRIAL"/>
    <property type="match status" value="1"/>
</dbReference>
<dbReference type="AlphaFoldDB" id="A0A4Q9WF46"/>
<evidence type="ECO:0000256" key="8">
    <source>
        <dbReference type="ARBA" id="ARBA00025074"/>
    </source>
</evidence>
<feature type="transmembrane region" description="Helical" evidence="9">
    <location>
        <begin position="60"/>
        <end position="84"/>
    </location>
</feature>